<gene>
    <name evidence="1" type="ORF">PV383_35895</name>
</gene>
<dbReference type="Proteomes" id="UP001282474">
    <property type="component" value="Unassembled WGS sequence"/>
</dbReference>
<dbReference type="Pfam" id="PF19586">
    <property type="entry name" value="DUF6093"/>
    <property type="match status" value="1"/>
</dbReference>
<dbReference type="RefSeq" id="WP_193382953.1">
    <property type="nucleotide sequence ID" value="NZ_JABXWI010000031.1"/>
</dbReference>
<accession>A0ABU4MYH1</accession>
<comment type="caution">
    <text evidence="1">The sequence shown here is derived from an EMBL/GenBank/DDBJ whole genome shotgun (WGS) entry which is preliminary data.</text>
</comment>
<keyword evidence="2" id="KW-1185">Reference proteome</keyword>
<name>A0ABU4MYH1_9ACTN</name>
<sequence>MALDLSGITKVVEDLIPWDTVRITAPAPGPPVFNDATGEYVWPEAETLYEGRGAVQTAGTAAEVVAIPGANLPWAAETRSKYRLLTPLEAPVMEKDQLVSVVAIHGGGDMALLGRQWRSQDPGGAGTLSVVRITALDQVQQTREVP</sequence>
<evidence type="ECO:0000313" key="2">
    <source>
        <dbReference type="Proteomes" id="UP001282474"/>
    </source>
</evidence>
<reference evidence="1 2" key="1">
    <citation type="journal article" date="2023" name="Microb. Genom.">
        <title>Mesoterricola silvestris gen. nov., sp. nov., Mesoterricola sediminis sp. nov., Geothrix oryzae sp. nov., Geothrix edaphica sp. nov., Geothrix rubra sp. nov., and Geothrix limicola sp. nov., six novel members of Acidobacteriota isolated from soils.</title>
        <authorList>
            <person name="Weisberg A.J."/>
            <person name="Pearce E."/>
            <person name="Kramer C.G."/>
            <person name="Chang J.H."/>
            <person name="Clarke C.R."/>
        </authorList>
    </citation>
    <scope>NUCLEOTIDE SEQUENCE [LARGE SCALE GENOMIC DNA]</scope>
    <source>
        <strain evidence="1 2">NE20-4-1</strain>
    </source>
</reference>
<protein>
    <submittedName>
        <fullName evidence="1">DUF6093 family protein</fullName>
    </submittedName>
</protein>
<dbReference type="InterPro" id="IPR046075">
    <property type="entry name" value="DUF6093"/>
</dbReference>
<proteinExistence type="predicted"/>
<evidence type="ECO:0000313" key="1">
    <source>
        <dbReference type="EMBL" id="MDX3042526.1"/>
    </source>
</evidence>
<organism evidence="1 2">
    <name type="scientific">Streptomyces caniscabiei</name>
    <dbReference type="NCBI Taxonomy" id="2746961"/>
    <lineage>
        <taxon>Bacteria</taxon>
        <taxon>Bacillati</taxon>
        <taxon>Actinomycetota</taxon>
        <taxon>Actinomycetes</taxon>
        <taxon>Kitasatosporales</taxon>
        <taxon>Streptomycetaceae</taxon>
        <taxon>Streptomyces</taxon>
    </lineage>
</organism>
<dbReference type="EMBL" id="JARAWJ010000039">
    <property type="protein sequence ID" value="MDX3042526.1"/>
    <property type="molecule type" value="Genomic_DNA"/>
</dbReference>